<dbReference type="Gene3D" id="3.40.50.2000">
    <property type="entry name" value="Glycogen Phosphorylase B"/>
    <property type="match status" value="1"/>
</dbReference>
<dbReference type="PROSITE" id="PS00375">
    <property type="entry name" value="UDPGT"/>
    <property type="match status" value="1"/>
</dbReference>
<dbReference type="Pfam" id="PF00201">
    <property type="entry name" value="UDPGT"/>
    <property type="match status" value="1"/>
</dbReference>
<keyword evidence="5" id="KW-1133">Transmembrane helix</keyword>
<keyword evidence="5" id="KW-0812">Transmembrane</keyword>
<dbReference type="InterPro" id="IPR035595">
    <property type="entry name" value="UDP_glycos_trans_CS"/>
</dbReference>
<organism evidence="6 7">
    <name type="scientific">Polypedilum vanderplanki</name>
    <name type="common">Sleeping chironomid midge</name>
    <dbReference type="NCBI Taxonomy" id="319348"/>
    <lineage>
        <taxon>Eukaryota</taxon>
        <taxon>Metazoa</taxon>
        <taxon>Ecdysozoa</taxon>
        <taxon>Arthropoda</taxon>
        <taxon>Hexapoda</taxon>
        <taxon>Insecta</taxon>
        <taxon>Pterygota</taxon>
        <taxon>Neoptera</taxon>
        <taxon>Endopterygota</taxon>
        <taxon>Diptera</taxon>
        <taxon>Nematocera</taxon>
        <taxon>Chironomoidea</taxon>
        <taxon>Chironomidae</taxon>
        <taxon>Chironominae</taxon>
        <taxon>Polypedilum</taxon>
        <taxon>Polypedilum</taxon>
    </lineage>
</organism>
<dbReference type="OrthoDB" id="5835829at2759"/>
<evidence type="ECO:0000256" key="2">
    <source>
        <dbReference type="ARBA" id="ARBA00022676"/>
    </source>
</evidence>
<reference evidence="6" key="1">
    <citation type="submission" date="2021-03" db="EMBL/GenBank/DDBJ databases">
        <title>Chromosome level genome of the anhydrobiotic midge Polypedilum vanderplanki.</title>
        <authorList>
            <person name="Yoshida Y."/>
            <person name="Kikawada T."/>
            <person name="Gusev O."/>
        </authorList>
    </citation>
    <scope>NUCLEOTIDE SEQUENCE</scope>
    <source>
        <strain evidence="6">NIAS01</strain>
        <tissue evidence="6">Whole body or cell culture</tissue>
    </source>
</reference>
<name>A0A9J6C839_POLVA</name>
<keyword evidence="3 4" id="KW-0808">Transferase</keyword>
<keyword evidence="5" id="KW-0472">Membrane</keyword>
<dbReference type="FunFam" id="3.40.50.2000:FF:000050">
    <property type="entry name" value="UDP-glucuronosyltransferase"/>
    <property type="match status" value="1"/>
</dbReference>
<evidence type="ECO:0000256" key="3">
    <source>
        <dbReference type="ARBA" id="ARBA00022679"/>
    </source>
</evidence>
<dbReference type="EC" id="2.4.1.17" evidence="5"/>
<dbReference type="Proteomes" id="UP001107558">
    <property type="component" value="Chromosome 2"/>
</dbReference>
<sequence>MSFGSNIKSKDLSGKLISIFVNVFKTIKYDVVWKFEDESLLKKRKYIHTQKWLPQADLLAHPKIKLFITQGGQQSVEEAIDRAVPMIIIPFLGDQPGMAVKLKQKDIAQYIDFDNITHNSLSEAINEMTKPIYKENVINLRKVIYDQPMTSREKAVWWTEYVLRNKGTKHLAYPGRLVPFYQKYCLDFLFITIVLFYFILKIIELSFKFLFKSHKVKTE</sequence>
<dbReference type="AlphaFoldDB" id="A0A9J6C839"/>
<dbReference type="GO" id="GO:0015020">
    <property type="term" value="F:glucuronosyltransferase activity"/>
    <property type="evidence" value="ECO:0007669"/>
    <property type="project" value="UniProtKB-EC"/>
</dbReference>
<evidence type="ECO:0000256" key="1">
    <source>
        <dbReference type="ARBA" id="ARBA00009995"/>
    </source>
</evidence>
<comment type="subcellular location">
    <subcellularLocation>
        <location evidence="5">Membrane</location>
        <topology evidence="5">Single-pass membrane protein</topology>
    </subcellularLocation>
</comment>
<keyword evidence="7" id="KW-1185">Reference proteome</keyword>
<feature type="transmembrane region" description="Helical" evidence="5">
    <location>
        <begin position="188"/>
        <end position="211"/>
    </location>
</feature>
<dbReference type="CDD" id="cd03784">
    <property type="entry name" value="GT1_Gtf-like"/>
    <property type="match status" value="1"/>
</dbReference>
<dbReference type="InterPro" id="IPR002213">
    <property type="entry name" value="UDP_glucos_trans"/>
</dbReference>
<gene>
    <name evidence="6" type="ORF">PVAND_007925</name>
</gene>
<dbReference type="SUPFAM" id="SSF53756">
    <property type="entry name" value="UDP-Glycosyltransferase/glycogen phosphorylase"/>
    <property type="match status" value="1"/>
</dbReference>
<accession>A0A9J6C839</accession>
<evidence type="ECO:0000313" key="6">
    <source>
        <dbReference type="EMBL" id="KAG5678233.1"/>
    </source>
</evidence>
<keyword evidence="2 4" id="KW-0328">Glycosyltransferase</keyword>
<comment type="similarity">
    <text evidence="1 4">Belongs to the UDP-glycosyltransferase family.</text>
</comment>
<dbReference type="PANTHER" id="PTHR48043">
    <property type="entry name" value="EG:EG0003.4 PROTEIN-RELATED"/>
    <property type="match status" value="1"/>
</dbReference>
<dbReference type="EMBL" id="JADBJN010000002">
    <property type="protein sequence ID" value="KAG5678233.1"/>
    <property type="molecule type" value="Genomic_DNA"/>
</dbReference>
<dbReference type="InterPro" id="IPR050271">
    <property type="entry name" value="UDP-glycosyltransferase"/>
</dbReference>
<dbReference type="GO" id="GO:0016020">
    <property type="term" value="C:membrane"/>
    <property type="evidence" value="ECO:0007669"/>
    <property type="project" value="UniProtKB-SubCell"/>
</dbReference>
<evidence type="ECO:0000256" key="4">
    <source>
        <dbReference type="RuleBase" id="RU003718"/>
    </source>
</evidence>
<evidence type="ECO:0000256" key="5">
    <source>
        <dbReference type="RuleBase" id="RU362059"/>
    </source>
</evidence>
<protein>
    <recommendedName>
        <fullName evidence="5">UDP-glucuronosyltransferase</fullName>
        <ecNumber evidence="5">2.4.1.17</ecNumber>
    </recommendedName>
</protein>
<proteinExistence type="inferred from homology"/>
<comment type="catalytic activity">
    <reaction evidence="5">
        <text>glucuronate acceptor + UDP-alpha-D-glucuronate = acceptor beta-D-glucuronoside + UDP + H(+)</text>
        <dbReference type="Rhea" id="RHEA:21032"/>
        <dbReference type="ChEBI" id="CHEBI:15378"/>
        <dbReference type="ChEBI" id="CHEBI:58052"/>
        <dbReference type="ChEBI" id="CHEBI:58223"/>
        <dbReference type="ChEBI" id="CHEBI:132367"/>
        <dbReference type="ChEBI" id="CHEBI:132368"/>
        <dbReference type="EC" id="2.4.1.17"/>
    </reaction>
</comment>
<dbReference type="PANTHER" id="PTHR48043:SF145">
    <property type="entry name" value="FI06409P-RELATED"/>
    <property type="match status" value="1"/>
</dbReference>
<comment type="caution">
    <text evidence="6">The sequence shown here is derived from an EMBL/GenBank/DDBJ whole genome shotgun (WGS) entry which is preliminary data.</text>
</comment>
<evidence type="ECO:0000313" key="7">
    <source>
        <dbReference type="Proteomes" id="UP001107558"/>
    </source>
</evidence>